<comment type="caution">
    <text evidence="2">The sequence shown here is derived from an EMBL/GenBank/DDBJ whole genome shotgun (WGS) entry which is preliminary data.</text>
</comment>
<accession>A0A0F9GXA9</accession>
<feature type="non-terminal residue" evidence="2">
    <location>
        <position position="1"/>
    </location>
</feature>
<sequence>AHTRGKRYFVDNVVETGCWLKHNFGEFTRNKKNIYQRLWAILLYGSVALYVLLLVTKIGAVATLALPLLIGVAINYAILAFVVTTAAKRFKFLRI</sequence>
<evidence type="ECO:0000256" key="1">
    <source>
        <dbReference type="SAM" id="Phobius"/>
    </source>
</evidence>
<keyword evidence="1" id="KW-1133">Transmembrane helix</keyword>
<evidence type="ECO:0000313" key="2">
    <source>
        <dbReference type="EMBL" id="KKL74010.1"/>
    </source>
</evidence>
<reference evidence="2" key="1">
    <citation type="journal article" date="2015" name="Nature">
        <title>Complex archaea that bridge the gap between prokaryotes and eukaryotes.</title>
        <authorList>
            <person name="Spang A."/>
            <person name="Saw J.H."/>
            <person name="Jorgensen S.L."/>
            <person name="Zaremba-Niedzwiedzka K."/>
            <person name="Martijn J."/>
            <person name="Lind A.E."/>
            <person name="van Eijk R."/>
            <person name="Schleper C."/>
            <person name="Guy L."/>
            <person name="Ettema T.J."/>
        </authorList>
    </citation>
    <scope>NUCLEOTIDE SEQUENCE</scope>
</reference>
<feature type="transmembrane region" description="Helical" evidence="1">
    <location>
        <begin position="38"/>
        <end position="58"/>
    </location>
</feature>
<protein>
    <submittedName>
        <fullName evidence="2">Uncharacterized protein</fullName>
    </submittedName>
</protein>
<organism evidence="2">
    <name type="scientific">marine sediment metagenome</name>
    <dbReference type="NCBI Taxonomy" id="412755"/>
    <lineage>
        <taxon>unclassified sequences</taxon>
        <taxon>metagenomes</taxon>
        <taxon>ecological metagenomes</taxon>
    </lineage>
</organism>
<feature type="transmembrane region" description="Helical" evidence="1">
    <location>
        <begin position="64"/>
        <end position="87"/>
    </location>
</feature>
<proteinExistence type="predicted"/>
<name>A0A0F9GXA9_9ZZZZ</name>
<dbReference type="EMBL" id="LAZR01024788">
    <property type="protein sequence ID" value="KKL74010.1"/>
    <property type="molecule type" value="Genomic_DNA"/>
</dbReference>
<keyword evidence="1" id="KW-0812">Transmembrane</keyword>
<dbReference type="AlphaFoldDB" id="A0A0F9GXA9"/>
<gene>
    <name evidence="2" type="ORF">LCGC14_2069160</name>
</gene>
<keyword evidence="1" id="KW-0472">Membrane</keyword>